<evidence type="ECO:0000313" key="3">
    <source>
        <dbReference type="Proteomes" id="UP000515512"/>
    </source>
</evidence>
<feature type="compositionally biased region" description="Pro residues" evidence="1">
    <location>
        <begin position="244"/>
        <end position="254"/>
    </location>
</feature>
<feature type="compositionally biased region" description="Polar residues" evidence="1">
    <location>
        <begin position="1"/>
        <end position="10"/>
    </location>
</feature>
<protein>
    <submittedName>
        <fullName evidence="2">Uncharacterized protein</fullName>
    </submittedName>
</protein>
<dbReference type="Proteomes" id="UP000515512">
    <property type="component" value="Chromosome"/>
</dbReference>
<dbReference type="RefSeq" id="WP_181580530.1">
    <property type="nucleotide sequence ID" value="NZ_CP059399.1"/>
</dbReference>
<reference evidence="2 3" key="1">
    <citation type="submission" date="2020-07" db="EMBL/GenBank/DDBJ databases">
        <authorList>
            <person name="Zhuang K."/>
            <person name="Ran Y."/>
        </authorList>
    </citation>
    <scope>NUCLEOTIDE SEQUENCE [LARGE SCALE GENOMIC DNA]</scope>
    <source>
        <strain evidence="2 3">WCH-YHL-001</strain>
    </source>
</reference>
<keyword evidence="3" id="KW-1185">Reference proteome</keyword>
<accession>A0A7D6Z0C7</accession>
<feature type="region of interest" description="Disordered" evidence="1">
    <location>
        <begin position="199"/>
        <end position="254"/>
    </location>
</feature>
<name>A0A7D6Z0C7_9NOCA</name>
<dbReference type="KEGG" id="nhu:H0264_29220"/>
<feature type="region of interest" description="Disordered" evidence="1">
    <location>
        <begin position="1"/>
        <end position="56"/>
    </location>
</feature>
<feature type="compositionally biased region" description="Basic and acidic residues" evidence="1">
    <location>
        <begin position="204"/>
        <end position="225"/>
    </location>
</feature>
<feature type="compositionally biased region" description="Pro residues" evidence="1">
    <location>
        <begin position="227"/>
        <end position="237"/>
    </location>
</feature>
<evidence type="ECO:0000256" key="1">
    <source>
        <dbReference type="SAM" id="MobiDB-lite"/>
    </source>
</evidence>
<dbReference type="EMBL" id="CP059399">
    <property type="protein sequence ID" value="QLY29326.1"/>
    <property type="molecule type" value="Genomic_DNA"/>
</dbReference>
<organism evidence="2 3">
    <name type="scientific">Nocardia huaxiensis</name>
    <dbReference type="NCBI Taxonomy" id="2755382"/>
    <lineage>
        <taxon>Bacteria</taxon>
        <taxon>Bacillati</taxon>
        <taxon>Actinomycetota</taxon>
        <taxon>Actinomycetes</taxon>
        <taxon>Mycobacteriales</taxon>
        <taxon>Nocardiaceae</taxon>
        <taxon>Nocardia</taxon>
    </lineage>
</organism>
<gene>
    <name evidence="2" type="ORF">H0264_29220</name>
</gene>
<feature type="region of interest" description="Disordered" evidence="1">
    <location>
        <begin position="145"/>
        <end position="167"/>
    </location>
</feature>
<proteinExistence type="predicted"/>
<evidence type="ECO:0000313" key="2">
    <source>
        <dbReference type="EMBL" id="QLY29326.1"/>
    </source>
</evidence>
<dbReference type="AlphaFoldDB" id="A0A7D6Z0C7"/>
<sequence length="254" mass="27350">MEQIDVNSLNYDPDIDPGEQHDESASSTPPSVWADPPPDEYEPLATPVADPGPGGPMAAFAIGGLAADAALAQPIADQVGGKSQPGNGVWTMPVQTVIGEPDDTGPVDDPTTTIEVKQWTEHGVKHTLVTGKDADGEITGTRHTWTEHGHKHERISQSAEDHGKSVETETWTVKGVEHTKITERDVTTTLSGNIRILTTSAETYQDKNGKHTDKTERETFTDSRGKPLPPWAEPPNIPAESRLLPPPPPPPPRQ</sequence>